<name>A0ABV6RDJ1_9MICO</name>
<protein>
    <submittedName>
        <fullName evidence="3">CPBP family intramembrane glutamic endopeptidase</fullName>
        <ecNumber evidence="3">3.4.-.-</ecNumber>
    </submittedName>
</protein>
<evidence type="ECO:0000313" key="3">
    <source>
        <dbReference type="EMBL" id="MFC0673948.1"/>
    </source>
</evidence>
<feature type="transmembrane region" description="Helical" evidence="1">
    <location>
        <begin position="238"/>
        <end position="259"/>
    </location>
</feature>
<dbReference type="EC" id="3.4.-.-" evidence="3"/>
<dbReference type="EMBL" id="JBHLSV010000008">
    <property type="protein sequence ID" value="MFC0673948.1"/>
    <property type="molecule type" value="Genomic_DNA"/>
</dbReference>
<comment type="caution">
    <text evidence="3">The sequence shown here is derived from an EMBL/GenBank/DDBJ whole genome shotgun (WGS) entry which is preliminary data.</text>
</comment>
<evidence type="ECO:0000313" key="4">
    <source>
        <dbReference type="Proteomes" id="UP001589793"/>
    </source>
</evidence>
<dbReference type="InterPro" id="IPR003675">
    <property type="entry name" value="Rce1/LyrA-like_dom"/>
</dbReference>
<sequence length="265" mass="27852">MRPRHPGGWHDGAVSIAIPPRLLRAEVLIVLALSLGRSAVYSVLALAEAFARGPLAGQSTALNPSASELPWMDLIRQLTGIVFTLAPVALAIVLLALTAGSVRQALGDIGLDLRAPGRDLLWGFVLAAVIGVPGLGIYAAGRALGATLEVVPASLGEHWWTVPVLVLQAVKNAVIEEVIAVGYLARRLEALGWGPRRIIAASALLRGAYHLYQGIGPGIANAVMGVVFAGWFRRTGRVMPLVIAHTLLDVVAFVGYALLKDVLGL</sequence>
<dbReference type="Proteomes" id="UP001589793">
    <property type="component" value="Unassembled WGS sequence"/>
</dbReference>
<keyword evidence="1" id="KW-0812">Transmembrane</keyword>
<proteinExistence type="predicted"/>
<evidence type="ECO:0000259" key="2">
    <source>
        <dbReference type="Pfam" id="PF02517"/>
    </source>
</evidence>
<dbReference type="RefSeq" id="WP_376979996.1">
    <property type="nucleotide sequence ID" value="NZ_JBHLSV010000008.1"/>
</dbReference>
<keyword evidence="3" id="KW-0378">Hydrolase</keyword>
<dbReference type="GO" id="GO:0016787">
    <property type="term" value="F:hydrolase activity"/>
    <property type="evidence" value="ECO:0007669"/>
    <property type="project" value="UniProtKB-KW"/>
</dbReference>
<accession>A0ABV6RDJ1</accession>
<feature type="domain" description="CAAX prenyl protease 2/Lysostaphin resistance protein A-like" evidence="2">
    <location>
        <begin position="159"/>
        <end position="250"/>
    </location>
</feature>
<keyword evidence="4" id="KW-1185">Reference proteome</keyword>
<keyword evidence="1" id="KW-1133">Transmembrane helix</keyword>
<evidence type="ECO:0000256" key="1">
    <source>
        <dbReference type="SAM" id="Phobius"/>
    </source>
</evidence>
<reference evidence="3 4" key="1">
    <citation type="submission" date="2024-09" db="EMBL/GenBank/DDBJ databases">
        <authorList>
            <person name="Sun Q."/>
            <person name="Mori K."/>
        </authorList>
    </citation>
    <scope>NUCLEOTIDE SEQUENCE [LARGE SCALE GENOMIC DNA]</scope>
    <source>
        <strain evidence="3 4">CICC 10874</strain>
    </source>
</reference>
<organism evidence="3 4">
    <name type="scientific">Brachybacterium hainanense</name>
    <dbReference type="NCBI Taxonomy" id="1541174"/>
    <lineage>
        <taxon>Bacteria</taxon>
        <taxon>Bacillati</taxon>
        <taxon>Actinomycetota</taxon>
        <taxon>Actinomycetes</taxon>
        <taxon>Micrococcales</taxon>
        <taxon>Dermabacteraceae</taxon>
        <taxon>Brachybacterium</taxon>
    </lineage>
</organism>
<gene>
    <name evidence="3" type="ORF">ACFFF6_08260</name>
</gene>
<keyword evidence="1" id="KW-0472">Membrane</keyword>
<feature type="transmembrane region" description="Helical" evidence="1">
    <location>
        <begin position="78"/>
        <end position="99"/>
    </location>
</feature>
<feature type="transmembrane region" description="Helical" evidence="1">
    <location>
        <begin position="120"/>
        <end position="140"/>
    </location>
</feature>
<feature type="transmembrane region" description="Helical" evidence="1">
    <location>
        <begin position="211"/>
        <end position="231"/>
    </location>
</feature>
<dbReference type="Pfam" id="PF02517">
    <property type="entry name" value="Rce1-like"/>
    <property type="match status" value="1"/>
</dbReference>